<sequence>MKQEKEMLGLLLDWARKEENVRTILMTSSRANPHALTDLFTDYDFEIFVEDLDTFMLDDGWLEQFGSLIKKVSLQDGEWRTRLVLYEDGTKIDFQITSNDYVKSLASMSELSAKYDNGYKVLLDKDGVTKGIKPPSYQAYITKPPAEEVFADIINSFWGDTAYVANSLWRDELYFAKYMLDSVIRTHYLQPAIEWYIGVHHEWSVNPNKYGRWFKRYLDSETWAELEATYAGAGLEENWEALFRMADLFSRLCQEVGASLGYPYPFEYEQRMRAYLNKVWDLPLNAERFQ</sequence>
<dbReference type="AlphaFoldDB" id="A0A427TX37"/>
<organism evidence="1 2">
    <name type="scientific">Mesobacillus subterraneus</name>
    <dbReference type="NCBI Taxonomy" id="285983"/>
    <lineage>
        <taxon>Bacteria</taxon>
        <taxon>Bacillati</taxon>
        <taxon>Bacillota</taxon>
        <taxon>Bacilli</taxon>
        <taxon>Bacillales</taxon>
        <taxon>Bacillaceae</taxon>
        <taxon>Mesobacillus</taxon>
    </lineage>
</organism>
<reference evidence="2" key="1">
    <citation type="submission" date="2018-12" db="EMBL/GenBank/DDBJ databases">
        <title>Bacillus chawlae sp. nov., Bacillus glennii sp. nov., and Bacillus saganii sp. nov. Isolated from the Vehicle Assembly Building at Kennedy Space Center where the Viking Spacecraft were Assembled.</title>
        <authorList>
            <person name="Seuylemezian A."/>
            <person name="Vaishampayan P."/>
        </authorList>
    </citation>
    <scope>NUCLEOTIDE SEQUENCE [LARGE SCALE GENOMIC DNA]</scope>
    <source>
        <strain evidence="2">DSM 13966</strain>
    </source>
</reference>
<dbReference type="SUPFAM" id="SSF81631">
    <property type="entry name" value="PAP/OAS1 substrate-binding domain"/>
    <property type="match status" value="1"/>
</dbReference>
<dbReference type="InterPro" id="IPR007530">
    <property type="entry name" value="Aminoglycoside_adenylylTfrase"/>
</dbReference>
<name>A0A427TX37_9BACI</name>
<dbReference type="OrthoDB" id="9776406at2"/>
<dbReference type="EMBL" id="RSFW01000006">
    <property type="protein sequence ID" value="RSD28850.1"/>
    <property type="molecule type" value="Genomic_DNA"/>
</dbReference>
<keyword evidence="1" id="KW-0548">Nucleotidyltransferase</keyword>
<dbReference type="Pfam" id="PF04439">
    <property type="entry name" value="Adenyl_transf"/>
    <property type="match status" value="1"/>
</dbReference>
<dbReference type="Gene3D" id="3.30.460.10">
    <property type="entry name" value="Beta Polymerase, domain 2"/>
    <property type="match status" value="1"/>
</dbReference>
<proteinExistence type="predicted"/>
<keyword evidence="1" id="KW-0808">Transferase</keyword>
<accession>A0A427TX37</accession>
<dbReference type="GO" id="GO:0016779">
    <property type="term" value="F:nucleotidyltransferase activity"/>
    <property type="evidence" value="ECO:0007669"/>
    <property type="project" value="UniProtKB-KW"/>
</dbReference>
<dbReference type="InterPro" id="IPR043519">
    <property type="entry name" value="NT_sf"/>
</dbReference>
<comment type="caution">
    <text evidence="1">The sequence shown here is derived from an EMBL/GenBank/DDBJ whole genome shotgun (WGS) entry which is preliminary data.</text>
</comment>
<dbReference type="SUPFAM" id="SSF81301">
    <property type="entry name" value="Nucleotidyltransferase"/>
    <property type="match status" value="1"/>
</dbReference>
<protein>
    <submittedName>
        <fullName evidence="1">Aminoglycoside 6-adenylyltransferase</fullName>
    </submittedName>
</protein>
<gene>
    <name evidence="1" type="ORF">EJA10_04580</name>
</gene>
<dbReference type="Gene3D" id="1.20.120.330">
    <property type="entry name" value="Nucleotidyltransferases domain 2"/>
    <property type="match status" value="1"/>
</dbReference>
<evidence type="ECO:0000313" key="2">
    <source>
        <dbReference type="Proteomes" id="UP000279911"/>
    </source>
</evidence>
<dbReference type="Proteomes" id="UP000279911">
    <property type="component" value="Unassembled WGS sequence"/>
</dbReference>
<evidence type="ECO:0000313" key="1">
    <source>
        <dbReference type="EMBL" id="RSD28850.1"/>
    </source>
</evidence>
<dbReference type="RefSeq" id="WP_125478812.1">
    <property type="nucleotide sequence ID" value="NZ_RSFW01000006.1"/>
</dbReference>